<reference evidence="1 2" key="1">
    <citation type="submission" date="2015-05" db="EMBL/GenBank/DDBJ databases">
        <title>Distinctive expansion of gene families associated with plant cell wall degradation and secondary metabolism in the genomes of grapevine trunk pathogens.</title>
        <authorList>
            <person name="Lawrence D.P."/>
            <person name="Travadon R."/>
            <person name="Rolshausen P.E."/>
            <person name="Baumgartner K."/>
        </authorList>
    </citation>
    <scope>NUCLEOTIDE SEQUENCE [LARGE SCALE GENOMIC DNA]</scope>
    <source>
        <strain evidence="1">UCRPC4</strain>
    </source>
</reference>
<dbReference type="OrthoDB" id="262547at2759"/>
<evidence type="ECO:0000313" key="1">
    <source>
        <dbReference type="EMBL" id="KKY29119.1"/>
    </source>
</evidence>
<organism evidence="1 2">
    <name type="scientific">Phaeomoniella chlamydospora</name>
    <name type="common">Phaeoacremonium chlamydosporum</name>
    <dbReference type="NCBI Taxonomy" id="158046"/>
    <lineage>
        <taxon>Eukaryota</taxon>
        <taxon>Fungi</taxon>
        <taxon>Dikarya</taxon>
        <taxon>Ascomycota</taxon>
        <taxon>Pezizomycotina</taxon>
        <taxon>Eurotiomycetes</taxon>
        <taxon>Chaetothyriomycetidae</taxon>
        <taxon>Phaeomoniellales</taxon>
        <taxon>Phaeomoniellaceae</taxon>
        <taxon>Phaeomoniella</taxon>
    </lineage>
</organism>
<name>A0A0G2F4D7_PHACM</name>
<protein>
    <submittedName>
        <fullName evidence="1">Putative polysaccharide export protein</fullName>
    </submittedName>
</protein>
<accession>A0A0G2F4D7</accession>
<dbReference type="InterPro" id="IPR021047">
    <property type="entry name" value="Mannosyltransferase_CMT1"/>
</dbReference>
<comment type="caution">
    <text evidence="1">The sequence shown here is derived from an EMBL/GenBank/DDBJ whole genome shotgun (WGS) entry which is preliminary data.</text>
</comment>
<gene>
    <name evidence="1" type="ORF">UCRPC4_g00151</name>
</gene>
<dbReference type="PANTHER" id="PTHR34144">
    <property type="entry name" value="CHROMOSOME 8, WHOLE GENOME SHOTGUN SEQUENCE"/>
    <property type="match status" value="1"/>
</dbReference>
<proteinExistence type="predicted"/>
<sequence length="409" mass="46831">MPFLLRPRRRPLVTNAFRLIGFLIVATTLLDLFRVRHAQSSYQLPEQDDDAHRGTRLFIAATHWNNEAVLRSRWNDAILEIAQYFGPKNVYVSIHESGSWDDTKGALRELEATLNEFGVGNTIVLDTTTHKDEVEKTPSADDTGWIDTSRGKKELRRIPYLAKIRNKALEPLVKMAAAHPPQKFDNILFLNDVYFSVPQVLDLLSTNNGHYAAVCALDFSRPPSYYDTFALRDSAGEEPMMPTWPYFRSSTSRSAMKLNTDVPVSSCWNGMVIMPVEPFYDKLNPLRFRGVNDKLAAYHLEASECCLIHSDNPYTPSRGVWLNPRVRVGYNEAAYKMVKDANWLGSLDIVVGLWRNRILRWSTTSWFTKGTIRQRLKEYTKRNPNNPETGTFCLINEMQVLVENGWAHV</sequence>
<dbReference type="Proteomes" id="UP000053317">
    <property type="component" value="Unassembled WGS sequence"/>
</dbReference>
<dbReference type="PANTHER" id="PTHR34144:SF7">
    <property type="entry name" value="EXPORT PROTEIN (CAP59), PUTATIVE (AFU_ORTHOLOGUE AFUA_7G05020)-RELATED"/>
    <property type="match status" value="1"/>
</dbReference>
<evidence type="ECO:0000313" key="2">
    <source>
        <dbReference type="Proteomes" id="UP000053317"/>
    </source>
</evidence>
<reference evidence="1 2" key="2">
    <citation type="submission" date="2015-05" db="EMBL/GenBank/DDBJ databases">
        <authorList>
            <person name="Morales-Cruz A."/>
            <person name="Amrine K.C."/>
            <person name="Cantu D."/>
        </authorList>
    </citation>
    <scope>NUCLEOTIDE SEQUENCE [LARGE SCALE GENOMIC DNA]</scope>
    <source>
        <strain evidence="1">UCRPC4</strain>
    </source>
</reference>
<dbReference type="Pfam" id="PF11735">
    <property type="entry name" value="CAP59_mtransfer"/>
    <property type="match status" value="1"/>
</dbReference>
<dbReference type="AlphaFoldDB" id="A0A0G2F4D7"/>
<dbReference type="EMBL" id="LCWF01000005">
    <property type="protein sequence ID" value="KKY29119.1"/>
    <property type="molecule type" value="Genomic_DNA"/>
</dbReference>
<keyword evidence="2" id="KW-1185">Reference proteome</keyword>